<dbReference type="Proteomes" id="UP001230654">
    <property type="component" value="Unassembled WGS sequence"/>
</dbReference>
<evidence type="ECO:0000313" key="1">
    <source>
        <dbReference type="EMBL" id="MDQ0584792.1"/>
    </source>
</evidence>
<name>A0ABU0P065_STRRH</name>
<accession>A0ABU0P065</accession>
<gene>
    <name evidence="1" type="ORF">QF030_006970</name>
</gene>
<dbReference type="EMBL" id="JAUSWV010000002">
    <property type="protein sequence ID" value="MDQ0584792.1"/>
    <property type="molecule type" value="Genomic_DNA"/>
</dbReference>
<keyword evidence="2" id="KW-1185">Reference proteome</keyword>
<dbReference type="RefSeq" id="WP_307166544.1">
    <property type="nucleotide sequence ID" value="NZ_JAUSWV010000002.1"/>
</dbReference>
<sequence>MYEDIRPEVAEARPFWPLGLPAWDDAWIAHGLRGRESAYLAVWRRGAGSRSRTLGLPHLRGVALVPQVLHSGPSGVPVRWDAADGALTVSLPAPDTAALLRLGAVR</sequence>
<organism evidence="1 2">
    <name type="scientific">Streptomyces rishiriensis</name>
    <dbReference type="NCBI Taxonomy" id="68264"/>
    <lineage>
        <taxon>Bacteria</taxon>
        <taxon>Bacillati</taxon>
        <taxon>Actinomycetota</taxon>
        <taxon>Actinomycetes</taxon>
        <taxon>Kitasatosporales</taxon>
        <taxon>Streptomycetaceae</taxon>
        <taxon>Streptomyces</taxon>
    </lineage>
</organism>
<comment type="caution">
    <text evidence="1">The sequence shown here is derived from an EMBL/GenBank/DDBJ whole genome shotgun (WGS) entry which is preliminary data.</text>
</comment>
<protein>
    <submittedName>
        <fullName evidence="1">Uncharacterized protein</fullName>
    </submittedName>
</protein>
<proteinExistence type="predicted"/>
<reference evidence="1 2" key="1">
    <citation type="submission" date="2023-07" db="EMBL/GenBank/DDBJ databases">
        <title>Comparative genomics of wheat-associated soil bacteria to identify genetic determinants of phenazine resistance.</title>
        <authorList>
            <person name="Mouncey N."/>
        </authorList>
    </citation>
    <scope>NUCLEOTIDE SEQUENCE [LARGE SCALE GENOMIC DNA]</scope>
    <source>
        <strain evidence="1 2">B2I6</strain>
    </source>
</reference>
<evidence type="ECO:0000313" key="2">
    <source>
        <dbReference type="Proteomes" id="UP001230654"/>
    </source>
</evidence>